<feature type="binding site" evidence="1">
    <location>
        <position position="22"/>
    </location>
    <ligand>
        <name>Zn(2+)</name>
        <dbReference type="ChEBI" id="CHEBI:29105"/>
    </ligand>
</feature>
<protein>
    <submittedName>
        <fullName evidence="5">Ribosomal RNA large subunit methyltransferase A</fullName>
        <ecNumber evidence="5">2.1.1.187</ecNumber>
    </submittedName>
</protein>
<evidence type="ECO:0000256" key="1">
    <source>
        <dbReference type="PIRSR" id="PIRSR018249-1"/>
    </source>
</evidence>
<keyword evidence="2" id="KW-0949">S-adenosyl-L-methionine</keyword>
<feature type="binding site" evidence="2">
    <location>
        <begin position="96"/>
        <end position="97"/>
    </location>
    <ligand>
        <name>S-adenosyl-L-methionine</name>
        <dbReference type="ChEBI" id="CHEBI:59789"/>
    </ligand>
</feature>
<dbReference type="PIRSF" id="PIRSF018249">
    <property type="entry name" value="MyrA_prd"/>
    <property type="match status" value="1"/>
</dbReference>
<keyword evidence="1" id="KW-0479">Metal-binding</keyword>
<dbReference type="InterPro" id="IPR050508">
    <property type="entry name" value="Methyltransf_Superfamily"/>
</dbReference>
<dbReference type="Pfam" id="PF13649">
    <property type="entry name" value="Methyltransf_25"/>
    <property type="match status" value="1"/>
</dbReference>
<evidence type="ECO:0000259" key="4">
    <source>
        <dbReference type="Pfam" id="PF21302"/>
    </source>
</evidence>
<dbReference type="InterPro" id="IPR048647">
    <property type="entry name" value="RlmA_N"/>
</dbReference>
<keyword evidence="5" id="KW-0808">Transferase</keyword>
<dbReference type="InterPro" id="IPR041698">
    <property type="entry name" value="Methyltransf_25"/>
</dbReference>
<feature type="domain" description="23S rRNA (guanine(745)-N(1))-methyltransferase N-terminal" evidence="4">
    <location>
        <begin position="4"/>
        <end position="46"/>
    </location>
</feature>
<dbReference type="InterPro" id="IPR029063">
    <property type="entry name" value="SAM-dependent_MTases_sf"/>
</dbReference>
<sequence length="280" mass="29814">MTVFCCPHCGGALTTAGGSARCAAGHSFDFAGSGYLNLLPPTRRHSEDPGDNRQMVAAWARFLAGGSYDVLADAVVKQLADLVPAGGAVLDAGCGEGYFTAAVRAGLPGAGWVGGVDISKSAVDRAARRHKGCRFAVAGVHALPVADGSLAAVTNLFAPHDEREFWRVLQPGGHLLVAAPGPRHLWGLKRVLYEVPYQNPPFAYRPAGFSLCRQTAVTTQLQLSDPQQIADLFAMTPYCYRTPPQKAEELLGRQQLDTPIEFVLALYQKLPPEAENGSCL</sequence>
<feature type="binding site" evidence="1">
    <location>
        <position position="9"/>
    </location>
    <ligand>
        <name>Zn(2+)</name>
        <dbReference type="ChEBI" id="CHEBI:29105"/>
    </ligand>
</feature>
<dbReference type="AlphaFoldDB" id="A0A1C6HRP8"/>
<dbReference type="PANTHER" id="PTHR42912:SF45">
    <property type="entry name" value="23S RRNA (GUANINE(745)-N(1))-METHYLTRANSFERASE"/>
    <property type="match status" value="1"/>
</dbReference>
<feature type="binding site" evidence="1">
    <location>
        <position position="6"/>
    </location>
    <ligand>
        <name>Zn(2+)</name>
        <dbReference type="ChEBI" id="CHEBI:29105"/>
    </ligand>
</feature>
<dbReference type="GO" id="GO:0052911">
    <property type="term" value="F:23S rRNA (guanine(745)-N(1))-methyltransferase activity"/>
    <property type="evidence" value="ECO:0007669"/>
    <property type="project" value="UniProtKB-EC"/>
</dbReference>
<feature type="binding site" evidence="1">
    <location>
        <position position="26"/>
    </location>
    <ligand>
        <name>Zn(2+)</name>
        <dbReference type="ChEBI" id="CHEBI:29105"/>
    </ligand>
</feature>
<dbReference type="PANTHER" id="PTHR42912">
    <property type="entry name" value="METHYLTRANSFERASE"/>
    <property type="match status" value="1"/>
</dbReference>
<dbReference type="Pfam" id="PF21302">
    <property type="entry name" value="Zn_ribbon_RlmA"/>
    <property type="match status" value="1"/>
</dbReference>
<dbReference type="CDD" id="cd02440">
    <property type="entry name" value="AdoMet_MTases"/>
    <property type="match status" value="1"/>
</dbReference>
<dbReference type="EMBL" id="FMHG01000001">
    <property type="protein sequence ID" value="SCJ60080.1"/>
    <property type="molecule type" value="Genomic_DNA"/>
</dbReference>
<keyword evidence="5" id="KW-0489">Methyltransferase</keyword>
<organism evidence="5">
    <name type="scientific">uncultured Anaerotruncus sp</name>
    <dbReference type="NCBI Taxonomy" id="905011"/>
    <lineage>
        <taxon>Bacteria</taxon>
        <taxon>Bacillati</taxon>
        <taxon>Bacillota</taxon>
        <taxon>Clostridia</taxon>
        <taxon>Eubacteriales</taxon>
        <taxon>Oscillospiraceae</taxon>
        <taxon>Anaerotruncus</taxon>
        <taxon>environmental samples</taxon>
    </lineage>
</organism>
<dbReference type="SUPFAM" id="SSF53335">
    <property type="entry name" value="S-adenosyl-L-methionine-dependent methyltransferases"/>
    <property type="match status" value="1"/>
</dbReference>
<dbReference type="GO" id="GO:0046872">
    <property type="term" value="F:metal ion binding"/>
    <property type="evidence" value="ECO:0007669"/>
    <property type="project" value="UniProtKB-KW"/>
</dbReference>
<keyword evidence="1" id="KW-0862">Zinc</keyword>
<evidence type="ECO:0000259" key="3">
    <source>
        <dbReference type="Pfam" id="PF13649"/>
    </source>
</evidence>
<name>A0A1C6HRP8_9FIRM</name>
<dbReference type="Gene3D" id="3.40.50.150">
    <property type="entry name" value="Vaccinia Virus protein VP39"/>
    <property type="match status" value="1"/>
</dbReference>
<feature type="domain" description="Methyltransferase" evidence="3">
    <location>
        <begin position="89"/>
        <end position="173"/>
    </location>
</feature>
<evidence type="ECO:0000256" key="2">
    <source>
        <dbReference type="PIRSR" id="PIRSR018249-2"/>
    </source>
</evidence>
<feature type="binding site" evidence="2">
    <location>
        <position position="68"/>
    </location>
    <ligand>
        <name>S-adenosyl-L-methionine</name>
        <dbReference type="ChEBI" id="CHEBI:59789"/>
    </ligand>
</feature>
<reference evidence="5" key="1">
    <citation type="submission" date="2015-09" db="EMBL/GenBank/DDBJ databases">
        <authorList>
            <consortium name="Pathogen Informatics"/>
        </authorList>
    </citation>
    <scope>NUCLEOTIDE SEQUENCE</scope>
    <source>
        <strain evidence="5">2789STDY5834896</strain>
    </source>
</reference>
<evidence type="ECO:0000313" key="5">
    <source>
        <dbReference type="EMBL" id="SCJ60080.1"/>
    </source>
</evidence>
<gene>
    <name evidence="5" type="primary">rlmA</name>
    <name evidence="5" type="ORF">SAMEA3545359_00994</name>
</gene>
<dbReference type="EC" id="2.1.1.187" evidence="5"/>
<feature type="binding site" evidence="2">
    <location>
        <position position="184"/>
    </location>
    <ligand>
        <name>S-adenosyl-L-methionine</name>
        <dbReference type="ChEBI" id="CHEBI:59789"/>
    </ligand>
</feature>
<proteinExistence type="predicted"/>
<accession>A0A1C6HRP8</accession>
<dbReference type="InterPro" id="IPR016718">
    <property type="entry name" value="rRNA_m1G-MeTrfase_A_prd"/>
</dbReference>